<dbReference type="AlphaFoldDB" id="A0A382YWN8"/>
<reference evidence="1" key="1">
    <citation type="submission" date="2018-05" db="EMBL/GenBank/DDBJ databases">
        <authorList>
            <person name="Lanie J.A."/>
            <person name="Ng W.-L."/>
            <person name="Kazmierczak K.M."/>
            <person name="Andrzejewski T.M."/>
            <person name="Davidsen T.M."/>
            <person name="Wayne K.J."/>
            <person name="Tettelin H."/>
            <person name="Glass J.I."/>
            <person name="Rusch D."/>
            <person name="Podicherti R."/>
            <person name="Tsui H.-C.T."/>
            <person name="Winkler M.E."/>
        </authorList>
    </citation>
    <scope>NUCLEOTIDE SEQUENCE</scope>
</reference>
<accession>A0A382YWN8</accession>
<sequence>MEYGLFGKKYVLRTFDGEITLHGEREDLPKEEIFEKEQELLKQVHERKNVLVGGSWRIGKDLWIIQNKQSTSQPSFLKTDGIDSQVSFNHK</sequence>
<proteinExistence type="predicted"/>
<evidence type="ECO:0000313" key="1">
    <source>
        <dbReference type="EMBL" id="SVD87245.1"/>
    </source>
</evidence>
<name>A0A382YWN8_9ZZZZ</name>
<gene>
    <name evidence="1" type="ORF">METZ01_LOCUS440099</name>
</gene>
<organism evidence="1">
    <name type="scientific">marine metagenome</name>
    <dbReference type="NCBI Taxonomy" id="408172"/>
    <lineage>
        <taxon>unclassified sequences</taxon>
        <taxon>metagenomes</taxon>
        <taxon>ecological metagenomes</taxon>
    </lineage>
</organism>
<protein>
    <submittedName>
        <fullName evidence="1">Uncharacterized protein</fullName>
    </submittedName>
</protein>
<dbReference type="EMBL" id="UINC01178860">
    <property type="protein sequence ID" value="SVD87245.1"/>
    <property type="molecule type" value="Genomic_DNA"/>
</dbReference>